<sequence length="78" mass="8478">MFKEGEADKSSLVPVFGRRSFVDDICFGNETFEGVPNGIQADVKNTNLVAVLTFPKTKKVYAAAIYQVKDEAFGGEGN</sequence>
<evidence type="ECO:0000313" key="2">
    <source>
        <dbReference type="Proteomes" id="UP000198211"/>
    </source>
</evidence>
<protein>
    <submittedName>
        <fullName evidence="1">Uncharacterized protein</fullName>
    </submittedName>
</protein>
<dbReference type="AlphaFoldDB" id="A0A225VPT5"/>
<proteinExistence type="predicted"/>
<accession>A0A225VPT5</accession>
<gene>
    <name evidence="1" type="ORF">PHMEG_00020767</name>
</gene>
<dbReference type="EMBL" id="NBNE01003766">
    <property type="protein sequence ID" value="OWZ06908.1"/>
    <property type="molecule type" value="Genomic_DNA"/>
</dbReference>
<organism evidence="1 2">
    <name type="scientific">Phytophthora megakarya</name>
    <dbReference type="NCBI Taxonomy" id="4795"/>
    <lineage>
        <taxon>Eukaryota</taxon>
        <taxon>Sar</taxon>
        <taxon>Stramenopiles</taxon>
        <taxon>Oomycota</taxon>
        <taxon>Peronosporomycetes</taxon>
        <taxon>Peronosporales</taxon>
        <taxon>Peronosporaceae</taxon>
        <taxon>Phytophthora</taxon>
    </lineage>
</organism>
<dbReference type="Proteomes" id="UP000198211">
    <property type="component" value="Unassembled WGS sequence"/>
</dbReference>
<keyword evidence="2" id="KW-1185">Reference proteome</keyword>
<name>A0A225VPT5_9STRA</name>
<evidence type="ECO:0000313" key="1">
    <source>
        <dbReference type="EMBL" id="OWZ06908.1"/>
    </source>
</evidence>
<reference evidence="2" key="1">
    <citation type="submission" date="2017-03" db="EMBL/GenBank/DDBJ databases">
        <title>Phytopthora megakarya and P. palmivora, two closely related causual agents of cacao black pod achieved similar genome size and gene model numbers by different mechanisms.</title>
        <authorList>
            <person name="Ali S."/>
            <person name="Shao J."/>
            <person name="Larry D.J."/>
            <person name="Kronmiller B."/>
            <person name="Shen D."/>
            <person name="Strem M.D."/>
            <person name="Melnick R.L."/>
            <person name="Guiltinan M.J."/>
            <person name="Tyler B.M."/>
            <person name="Meinhardt L.W."/>
            <person name="Bailey B.A."/>
        </authorList>
    </citation>
    <scope>NUCLEOTIDE SEQUENCE [LARGE SCALE GENOMIC DNA]</scope>
    <source>
        <strain evidence="2">zdho120</strain>
    </source>
</reference>
<comment type="caution">
    <text evidence="1">The sequence shown here is derived from an EMBL/GenBank/DDBJ whole genome shotgun (WGS) entry which is preliminary data.</text>
</comment>